<dbReference type="Gene3D" id="3.10.560.10">
    <property type="entry name" value="Outer membrane lipoprotein wza domain like"/>
    <property type="match status" value="6"/>
</dbReference>
<protein>
    <submittedName>
        <fullName evidence="18">Protein involved in polysaccharide export, contains SLBB domain of the beta-grasp fold</fullName>
    </submittedName>
</protein>
<evidence type="ECO:0000256" key="10">
    <source>
        <dbReference type="ARBA" id="ARBA00023114"/>
    </source>
</evidence>
<evidence type="ECO:0000256" key="6">
    <source>
        <dbReference type="ARBA" id="ARBA00022692"/>
    </source>
</evidence>
<sequence>MKFFVSLHPFSTGRPLSFCSPMGKARALTFVSGLSLIFLAGNTADAQAKVVRKPVSNAQSSVRSSKANRAAASARYVVGPDDVLGVTILKHPEFSVANVVVPQNGLITVPVVGTVRATGKTLEQLDAEITQGLGNRLRKPEVAITLEKPRPRPIYVVGQVKSPGIYEAKNNWRVTQALAAAGGLSVDTDLAAVIVNRNNRKLVDSFLLPLLKDPNSASNVVLRSGDSIRFYERKVTVSVTGAVTRPGIYSVPVGSGIVQAIGLAGGSVPAAALTKASVRRSNGQIVPINLFKALLENDADSNISLVEGDVIVVPEQKDRVSVLGAVVKPGFFPMEDGRALKVADAIALAGGPQPNAALTRAVLRRADGTEQPLDLYRLLVQGVQADNVVLHLDDIISIPEARGVTVIGEVEKPGTYPLEEGKAPRVSDALAVAGGLKIKPELSRIAVARLLPNGKSVSLSVDAVSLLELSSPAQNSLMQDGDIISVSALKMATVFVNGEVKTPGAYQLAEGDGVVELVSRAGGPTPDAALSQISVTERNGDVKVVDTAAALLEGSTRTGGPLHDGDIVVVPRSKQRVLVVGAVSKPGSYALPEDRPLTIGDALSLAGGPQNTARVKTITLLRPNGQVVTRTILHIDRPENGLLAVNQPIQNGDVIYVPEGKPRQSTLDTVSRFLPGLGYLLN</sequence>
<dbReference type="Proteomes" id="UP000237684">
    <property type="component" value="Unassembled WGS sequence"/>
</dbReference>
<dbReference type="InterPro" id="IPR003715">
    <property type="entry name" value="Poly_export_N"/>
</dbReference>
<keyword evidence="3" id="KW-0813">Transport</keyword>
<dbReference type="Pfam" id="PF22461">
    <property type="entry name" value="SLBB_2"/>
    <property type="match status" value="1"/>
</dbReference>
<evidence type="ECO:0000256" key="14">
    <source>
        <dbReference type="ARBA" id="ARBA00023288"/>
    </source>
</evidence>
<dbReference type="InterPro" id="IPR049712">
    <property type="entry name" value="Poly_export"/>
</dbReference>
<gene>
    <name evidence="18" type="ORF">B1R32_1322</name>
</gene>
<feature type="domain" description="Soluble ligand binding" evidence="16">
    <location>
        <begin position="494"/>
        <end position="542"/>
    </location>
</feature>
<keyword evidence="9" id="KW-0406">Ion transport</keyword>
<keyword evidence="13" id="KW-0998">Cell outer membrane</keyword>
<dbReference type="InterPro" id="IPR054765">
    <property type="entry name" value="SLBB_dom"/>
</dbReference>
<keyword evidence="19" id="KW-1185">Reference proteome</keyword>
<feature type="domain" description="Polysaccharide export protein N-terminal" evidence="15">
    <location>
        <begin position="71"/>
        <end position="146"/>
    </location>
</feature>
<dbReference type="GO" id="GO:0009279">
    <property type="term" value="C:cell outer membrane"/>
    <property type="evidence" value="ECO:0007669"/>
    <property type="project" value="UniProtKB-SubCell"/>
</dbReference>
<keyword evidence="7" id="KW-0732">Signal</keyword>
<comment type="caution">
    <text evidence="18">The sequence shown here is derived from an EMBL/GenBank/DDBJ whole genome shotgun (WGS) entry which is preliminary data.</text>
</comment>
<dbReference type="Pfam" id="PF02563">
    <property type="entry name" value="Poly_export"/>
    <property type="match status" value="1"/>
</dbReference>
<dbReference type="AlphaFoldDB" id="A0A2S8SNV5"/>
<keyword evidence="12" id="KW-0564">Palmitate</keyword>
<proteinExistence type="inferred from homology"/>
<evidence type="ECO:0000256" key="9">
    <source>
        <dbReference type="ARBA" id="ARBA00023065"/>
    </source>
</evidence>
<evidence type="ECO:0000259" key="16">
    <source>
        <dbReference type="Pfam" id="PF10531"/>
    </source>
</evidence>
<evidence type="ECO:0000256" key="1">
    <source>
        <dbReference type="ARBA" id="ARBA00004571"/>
    </source>
</evidence>
<feature type="domain" description="Soluble ligand binding" evidence="16">
    <location>
        <begin position="320"/>
        <end position="372"/>
    </location>
</feature>
<dbReference type="InParanoid" id="A0A2S8SNV5"/>
<dbReference type="GO" id="GO:0006811">
    <property type="term" value="P:monoatomic ion transport"/>
    <property type="evidence" value="ECO:0007669"/>
    <property type="project" value="UniProtKB-KW"/>
</dbReference>
<evidence type="ECO:0000259" key="15">
    <source>
        <dbReference type="Pfam" id="PF02563"/>
    </source>
</evidence>
<evidence type="ECO:0000259" key="17">
    <source>
        <dbReference type="Pfam" id="PF22461"/>
    </source>
</evidence>
<feature type="domain" description="SLBB" evidence="17">
    <location>
        <begin position="575"/>
        <end position="657"/>
    </location>
</feature>
<evidence type="ECO:0000256" key="3">
    <source>
        <dbReference type="ARBA" id="ARBA00022448"/>
    </source>
</evidence>
<dbReference type="GO" id="GO:0046930">
    <property type="term" value="C:pore complex"/>
    <property type="evidence" value="ECO:0007669"/>
    <property type="project" value="UniProtKB-KW"/>
</dbReference>
<evidence type="ECO:0000313" key="19">
    <source>
        <dbReference type="Proteomes" id="UP000237684"/>
    </source>
</evidence>
<organism evidence="18 19">
    <name type="scientific">Abditibacterium utsteinense</name>
    <dbReference type="NCBI Taxonomy" id="1960156"/>
    <lineage>
        <taxon>Bacteria</taxon>
        <taxon>Pseudomonadati</taxon>
        <taxon>Abditibacteriota</taxon>
        <taxon>Abditibacteriia</taxon>
        <taxon>Abditibacteriales</taxon>
        <taxon>Abditibacteriaceae</taxon>
        <taxon>Abditibacterium</taxon>
    </lineage>
</organism>
<dbReference type="PANTHER" id="PTHR33619">
    <property type="entry name" value="POLYSACCHARIDE EXPORT PROTEIN GFCE-RELATED"/>
    <property type="match status" value="1"/>
</dbReference>
<feature type="domain" description="Soluble ligand binding" evidence="16">
    <location>
        <begin position="237"/>
        <end position="288"/>
    </location>
</feature>
<keyword evidence="8" id="KW-0625">Polysaccharide transport</keyword>
<accession>A0A2S8SNV5</accession>
<keyword evidence="14" id="KW-0449">Lipoprotein</keyword>
<dbReference type="InterPro" id="IPR019554">
    <property type="entry name" value="Soluble_ligand-bd"/>
</dbReference>
<keyword evidence="4" id="KW-1134">Transmembrane beta strand</keyword>
<evidence type="ECO:0000256" key="13">
    <source>
        <dbReference type="ARBA" id="ARBA00023237"/>
    </source>
</evidence>
<evidence type="ECO:0000256" key="8">
    <source>
        <dbReference type="ARBA" id="ARBA00023047"/>
    </source>
</evidence>
<evidence type="ECO:0000256" key="12">
    <source>
        <dbReference type="ARBA" id="ARBA00023139"/>
    </source>
</evidence>
<dbReference type="EMBL" id="NIGF01000032">
    <property type="protein sequence ID" value="PQV62473.1"/>
    <property type="molecule type" value="Genomic_DNA"/>
</dbReference>
<dbReference type="GO" id="GO:0015288">
    <property type="term" value="F:porin activity"/>
    <property type="evidence" value="ECO:0007669"/>
    <property type="project" value="UniProtKB-KW"/>
</dbReference>
<dbReference type="PANTHER" id="PTHR33619:SF3">
    <property type="entry name" value="POLYSACCHARIDE EXPORT PROTEIN GFCE-RELATED"/>
    <property type="match status" value="1"/>
</dbReference>
<reference evidence="18 19" key="1">
    <citation type="journal article" date="2018" name="Syst. Appl. Microbiol.">
        <title>Abditibacterium utsteinense sp. nov., the first cultivated member of candidate phylum FBP, isolated from ice-free Antarctic soil samples.</title>
        <authorList>
            <person name="Tahon G."/>
            <person name="Tytgat B."/>
            <person name="Lebbe L."/>
            <person name="Carlier A."/>
            <person name="Willems A."/>
        </authorList>
    </citation>
    <scope>NUCLEOTIDE SEQUENCE [LARGE SCALE GENOMIC DNA]</scope>
    <source>
        <strain evidence="18 19">LMG 29911</strain>
    </source>
</reference>
<feature type="domain" description="Soluble ligand binding" evidence="16">
    <location>
        <begin position="404"/>
        <end position="457"/>
    </location>
</feature>
<comment type="subcellular location">
    <subcellularLocation>
        <location evidence="1">Cell outer membrane</location>
        <topology evidence="1">Multi-pass membrane protein</topology>
    </subcellularLocation>
</comment>
<evidence type="ECO:0000256" key="5">
    <source>
        <dbReference type="ARBA" id="ARBA00022597"/>
    </source>
</evidence>
<keyword evidence="6" id="KW-0812">Transmembrane</keyword>
<dbReference type="OrthoDB" id="9808948at2"/>
<name>A0A2S8SNV5_9BACT</name>
<comment type="similarity">
    <text evidence="2">Belongs to the BexD/CtrA/VexA family.</text>
</comment>
<evidence type="ECO:0000256" key="11">
    <source>
        <dbReference type="ARBA" id="ARBA00023136"/>
    </source>
</evidence>
<dbReference type="Pfam" id="PF10531">
    <property type="entry name" value="SLBB"/>
    <property type="match status" value="5"/>
</dbReference>
<feature type="domain" description="Soluble ligand binding" evidence="16">
    <location>
        <begin position="154"/>
        <end position="198"/>
    </location>
</feature>
<evidence type="ECO:0000313" key="18">
    <source>
        <dbReference type="EMBL" id="PQV62473.1"/>
    </source>
</evidence>
<evidence type="ECO:0000256" key="4">
    <source>
        <dbReference type="ARBA" id="ARBA00022452"/>
    </source>
</evidence>
<evidence type="ECO:0000256" key="7">
    <source>
        <dbReference type="ARBA" id="ARBA00022729"/>
    </source>
</evidence>
<keyword evidence="10" id="KW-0626">Porin</keyword>
<keyword evidence="11" id="KW-0472">Membrane</keyword>
<dbReference type="GO" id="GO:0015159">
    <property type="term" value="F:polysaccharide transmembrane transporter activity"/>
    <property type="evidence" value="ECO:0007669"/>
    <property type="project" value="InterPro"/>
</dbReference>
<evidence type="ECO:0000256" key="2">
    <source>
        <dbReference type="ARBA" id="ARBA00009450"/>
    </source>
</evidence>
<keyword evidence="5" id="KW-0762">Sugar transport</keyword>